<gene>
    <name evidence="2" type="ORF">M0638_25355</name>
</gene>
<dbReference type="AlphaFoldDB" id="A0A9X1YKK5"/>
<evidence type="ECO:0000256" key="1">
    <source>
        <dbReference type="SAM" id="MobiDB-lite"/>
    </source>
</evidence>
<feature type="region of interest" description="Disordered" evidence="1">
    <location>
        <begin position="165"/>
        <end position="257"/>
    </location>
</feature>
<name>A0A9X1YKK5_9PROT</name>
<feature type="compositionally biased region" description="Gly residues" evidence="1">
    <location>
        <begin position="184"/>
        <end position="200"/>
    </location>
</feature>
<reference evidence="2" key="1">
    <citation type="submission" date="2022-04" db="EMBL/GenBank/DDBJ databases">
        <title>Roseomonas acroporae sp. nov., isolated from coral Acropora digitifera.</title>
        <authorList>
            <person name="Sun H."/>
        </authorList>
    </citation>
    <scope>NUCLEOTIDE SEQUENCE</scope>
    <source>
        <strain evidence="2">NAR14</strain>
    </source>
</reference>
<evidence type="ECO:0000313" key="3">
    <source>
        <dbReference type="Proteomes" id="UP001139516"/>
    </source>
</evidence>
<keyword evidence="3" id="KW-1185">Reference proteome</keyword>
<feature type="compositionally biased region" description="Low complexity" evidence="1">
    <location>
        <begin position="174"/>
        <end position="183"/>
    </location>
</feature>
<organism evidence="2 3">
    <name type="scientific">Roseomonas acroporae</name>
    <dbReference type="NCBI Taxonomy" id="2937791"/>
    <lineage>
        <taxon>Bacteria</taxon>
        <taxon>Pseudomonadati</taxon>
        <taxon>Pseudomonadota</taxon>
        <taxon>Alphaproteobacteria</taxon>
        <taxon>Acetobacterales</taxon>
        <taxon>Roseomonadaceae</taxon>
        <taxon>Roseomonas</taxon>
    </lineage>
</organism>
<feature type="compositionally biased region" description="Low complexity" evidence="1">
    <location>
        <begin position="222"/>
        <end position="241"/>
    </location>
</feature>
<dbReference type="EMBL" id="JALPRX010000139">
    <property type="protein sequence ID" value="MCK8787696.1"/>
    <property type="molecule type" value="Genomic_DNA"/>
</dbReference>
<accession>A0A9X1YKK5</accession>
<sequence length="257" mass="26266">MALALAGAISPLLPPPGRAETAVIARAGAWSAFSGTANDGTRVCGASVAGDEERYLGIKHFAGNDYFVVQLVKSSWRIPARTRIPVRMAVDRAPAWNAAALGSNSTVEFRINLDALDEFINVVSAGAAMRVSFTEGSENDWNVSLRGSSAIMAAMLRCVRTFTAPTATPPLATPPSAGTKPVGRPGGPAAGGQPYAGGGADPYREPSASQPFAGQAGGQPFGGQAAPMRPPVQQAPAQPYADGMAGDGAPLPLKPGR</sequence>
<dbReference type="RefSeq" id="WP_248669746.1">
    <property type="nucleotide sequence ID" value="NZ_JALPRX010000139.1"/>
</dbReference>
<evidence type="ECO:0000313" key="2">
    <source>
        <dbReference type="EMBL" id="MCK8787696.1"/>
    </source>
</evidence>
<proteinExistence type="predicted"/>
<dbReference type="Proteomes" id="UP001139516">
    <property type="component" value="Unassembled WGS sequence"/>
</dbReference>
<protein>
    <submittedName>
        <fullName evidence="2">Uncharacterized protein</fullName>
    </submittedName>
</protein>
<comment type="caution">
    <text evidence="2">The sequence shown here is derived from an EMBL/GenBank/DDBJ whole genome shotgun (WGS) entry which is preliminary data.</text>
</comment>